<name>A0A1H3P641_9ACTN</name>
<accession>A0A1H3P641</accession>
<evidence type="ECO:0000313" key="2">
    <source>
        <dbReference type="Proteomes" id="UP000242415"/>
    </source>
</evidence>
<reference evidence="2" key="1">
    <citation type="submission" date="2016-10" db="EMBL/GenBank/DDBJ databases">
        <authorList>
            <person name="Varghese N."/>
            <person name="Submissions S."/>
        </authorList>
    </citation>
    <scope>NUCLEOTIDE SEQUENCE [LARGE SCALE GENOMIC DNA]</scope>
    <source>
        <strain evidence="2">DSM 45245</strain>
    </source>
</reference>
<keyword evidence="2" id="KW-1185">Reference proteome</keyword>
<proteinExistence type="predicted"/>
<protein>
    <submittedName>
        <fullName evidence="1">Uncharacterized protein</fullName>
    </submittedName>
</protein>
<dbReference type="EMBL" id="FNPH01000004">
    <property type="protein sequence ID" value="SDY96541.1"/>
    <property type="molecule type" value="Genomic_DNA"/>
</dbReference>
<gene>
    <name evidence="1" type="ORF">SAMN05444365_104344</name>
</gene>
<dbReference type="Proteomes" id="UP000242415">
    <property type="component" value="Unassembled WGS sequence"/>
</dbReference>
<dbReference type="AlphaFoldDB" id="A0A1H3P641"/>
<evidence type="ECO:0000313" key="1">
    <source>
        <dbReference type="EMBL" id="SDY96541.1"/>
    </source>
</evidence>
<organism evidence="1 2">
    <name type="scientific">Micromonospora pattaloongensis</name>
    <dbReference type="NCBI Taxonomy" id="405436"/>
    <lineage>
        <taxon>Bacteria</taxon>
        <taxon>Bacillati</taxon>
        <taxon>Actinomycetota</taxon>
        <taxon>Actinomycetes</taxon>
        <taxon>Micromonosporales</taxon>
        <taxon>Micromonosporaceae</taxon>
        <taxon>Micromonospora</taxon>
    </lineage>
</organism>
<sequence length="155" mass="16618">MVSLTWPLLPLSEKWEELLGGVDCGFANHVAAYPELLSLAGELVSHLFDAANQQEWCLGEIVGCRTGQSLRQFGQHFGTLVRNSDDLYQCFDLRRGTQPPALGPHHVQHGVEMGAGPPHVVPVPVGKGAAKSGKRYHVSASGGCLEDPSMPAADH</sequence>